<feature type="transmembrane region" description="Helical" evidence="8">
    <location>
        <begin position="127"/>
        <end position="149"/>
    </location>
</feature>
<dbReference type="PANTHER" id="PTHR23515">
    <property type="entry name" value="HIGH-AFFINITY NITRATE TRANSPORTER 2.3"/>
    <property type="match status" value="1"/>
</dbReference>
<feature type="transmembrane region" description="Helical" evidence="8">
    <location>
        <begin position="403"/>
        <end position="422"/>
    </location>
</feature>
<dbReference type="GO" id="GO:0042128">
    <property type="term" value="P:nitrate assimilation"/>
    <property type="evidence" value="ECO:0007669"/>
    <property type="project" value="UniProtKB-UniRule"/>
</dbReference>
<dbReference type="InterPro" id="IPR036259">
    <property type="entry name" value="MFS_trans_sf"/>
</dbReference>
<evidence type="ECO:0000256" key="7">
    <source>
        <dbReference type="ARBA" id="ARBA00023136"/>
    </source>
</evidence>
<dbReference type="GO" id="GO:0015113">
    <property type="term" value="F:nitrite transmembrane transporter activity"/>
    <property type="evidence" value="ECO:0007669"/>
    <property type="project" value="InterPro"/>
</dbReference>
<name>A0AAN8II54_9EURO</name>
<dbReference type="AlphaFoldDB" id="A0AAN8II54"/>
<evidence type="ECO:0000256" key="6">
    <source>
        <dbReference type="ARBA" id="ARBA00023063"/>
    </source>
</evidence>
<keyword evidence="4 8" id="KW-0812">Transmembrane</keyword>
<dbReference type="EMBL" id="JAKLMC020000043">
    <property type="protein sequence ID" value="KAK5948772.1"/>
    <property type="molecule type" value="Genomic_DNA"/>
</dbReference>
<feature type="transmembrane region" description="Helical" evidence="8">
    <location>
        <begin position="428"/>
        <end position="450"/>
    </location>
</feature>
<feature type="transmembrane region" description="Helical" evidence="8">
    <location>
        <begin position="102"/>
        <end position="121"/>
    </location>
</feature>
<keyword evidence="12" id="KW-1185">Reference proteome</keyword>
<proteinExistence type="inferred from homology"/>
<gene>
    <name evidence="11" type="ORF">OHC33_010195</name>
</gene>
<organism evidence="11 12">
    <name type="scientific">Knufia fluminis</name>
    <dbReference type="NCBI Taxonomy" id="191047"/>
    <lineage>
        <taxon>Eukaryota</taxon>
        <taxon>Fungi</taxon>
        <taxon>Dikarya</taxon>
        <taxon>Ascomycota</taxon>
        <taxon>Pezizomycotina</taxon>
        <taxon>Eurotiomycetes</taxon>
        <taxon>Chaetothyriomycetidae</taxon>
        <taxon>Chaetothyriales</taxon>
        <taxon>Trichomeriaceae</taxon>
        <taxon>Knufia</taxon>
    </lineage>
</organism>
<dbReference type="InterPro" id="IPR011701">
    <property type="entry name" value="MFS"/>
</dbReference>
<feature type="compositionally biased region" description="Low complexity" evidence="9">
    <location>
        <begin position="261"/>
        <end position="275"/>
    </location>
</feature>
<dbReference type="NCBIfam" id="TIGR00886">
    <property type="entry name" value="2A0108"/>
    <property type="match status" value="1"/>
</dbReference>
<evidence type="ECO:0000256" key="4">
    <source>
        <dbReference type="ARBA" id="ARBA00022692"/>
    </source>
</evidence>
<keyword evidence="6 8" id="KW-0534">Nitrate assimilation</keyword>
<feature type="transmembrane region" description="Helical" evidence="8">
    <location>
        <begin position="462"/>
        <end position="481"/>
    </location>
</feature>
<feature type="transmembrane region" description="Helical" evidence="8">
    <location>
        <begin position="35"/>
        <end position="53"/>
    </location>
</feature>
<dbReference type="InterPro" id="IPR044772">
    <property type="entry name" value="NO3_transporter"/>
</dbReference>
<feature type="transmembrane region" description="Helical" evidence="8">
    <location>
        <begin position="370"/>
        <end position="391"/>
    </location>
</feature>
<comment type="caution">
    <text evidence="11">The sequence shown here is derived from an EMBL/GenBank/DDBJ whole genome shotgun (WGS) entry which is preliminary data.</text>
</comment>
<dbReference type="SUPFAM" id="SSF103473">
    <property type="entry name" value="MFS general substrate transporter"/>
    <property type="match status" value="1"/>
</dbReference>
<reference evidence="11 12" key="1">
    <citation type="submission" date="2022-12" db="EMBL/GenBank/DDBJ databases">
        <title>Genomic features and morphological characterization of a novel Knufia sp. strain isolated from spacecraft assembly facility.</title>
        <authorList>
            <person name="Teixeira M."/>
            <person name="Chander A.M."/>
            <person name="Stajich J.E."/>
            <person name="Venkateswaran K."/>
        </authorList>
    </citation>
    <scope>NUCLEOTIDE SEQUENCE [LARGE SCALE GENOMIC DNA]</scope>
    <source>
        <strain evidence="11 12">FJI-L2-BK-P2</strain>
    </source>
</reference>
<dbReference type="GO" id="GO:0015112">
    <property type="term" value="F:nitrate transmembrane transporter activity"/>
    <property type="evidence" value="ECO:0007669"/>
    <property type="project" value="UniProtKB-UniRule"/>
</dbReference>
<feature type="transmembrane region" description="Helical" evidence="8">
    <location>
        <begin position="161"/>
        <end position="182"/>
    </location>
</feature>
<keyword evidence="3 8" id="KW-0813">Transport</keyword>
<evidence type="ECO:0000313" key="11">
    <source>
        <dbReference type="EMBL" id="KAK5948772.1"/>
    </source>
</evidence>
<feature type="transmembrane region" description="Helical" evidence="8">
    <location>
        <begin position="194"/>
        <end position="218"/>
    </location>
</feature>
<protein>
    <recommendedName>
        <fullName evidence="8">Nitrate/nitrite transporter</fullName>
    </recommendedName>
</protein>
<feature type="transmembrane region" description="Helical" evidence="8">
    <location>
        <begin position="73"/>
        <end position="90"/>
    </location>
</feature>
<feature type="transmembrane region" description="Helical" evidence="8">
    <location>
        <begin position="493"/>
        <end position="510"/>
    </location>
</feature>
<keyword evidence="5 8" id="KW-1133">Transmembrane helix</keyword>
<feature type="transmembrane region" description="Helical" evidence="8">
    <location>
        <begin position="330"/>
        <end position="350"/>
    </location>
</feature>
<evidence type="ECO:0000256" key="3">
    <source>
        <dbReference type="ARBA" id="ARBA00022448"/>
    </source>
</evidence>
<comment type="similarity">
    <text evidence="2 8">Belongs to the major facilitator superfamily. Nitrate/nitrite porter (TC 2.A.1.8) family.</text>
</comment>
<dbReference type="Gene3D" id="1.20.1250.20">
    <property type="entry name" value="MFS general substrate transporter like domains"/>
    <property type="match status" value="2"/>
</dbReference>
<evidence type="ECO:0000256" key="9">
    <source>
        <dbReference type="SAM" id="MobiDB-lite"/>
    </source>
</evidence>
<evidence type="ECO:0000259" key="10">
    <source>
        <dbReference type="PROSITE" id="PS50850"/>
    </source>
</evidence>
<dbReference type="GO" id="GO:0005886">
    <property type="term" value="C:plasma membrane"/>
    <property type="evidence" value="ECO:0007669"/>
    <property type="project" value="UniProtKB-SubCell"/>
</dbReference>
<keyword evidence="7 8" id="KW-0472">Membrane</keyword>
<evidence type="ECO:0000256" key="1">
    <source>
        <dbReference type="ARBA" id="ARBA00004141"/>
    </source>
</evidence>
<dbReference type="InterPro" id="IPR020846">
    <property type="entry name" value="MFS_dom"/>
</dbReference>
<evidence type="ECO:0000256" key="2">
    <source>
        <dbReference type="ARBA" id="ARBA00008432"/>
    </source>
</evidence>
<evidence type="ECO:0000313" key="12">
    <source>
        <dbReference type="Proteomes" id="UP001316803"/>
    </source>
</evidence>
<dbReference type="Pfam" id="PF07690">
    <property type="entry name" value="MFS_1"/>
    <property type="match status" value="1"/>
</dbReference>
<sequence>MYNPMLLFQAPEVNPVNRKARSIPGLNPVNMYGRVWFFSWFGFLIAFWSWYAFPPLLTVTIAKDLKMSNNDVLNSNIVALVATLLVRLVAGPACDRFGPRWTFAGCLFIGAIPTFLAGTAYTVGQLMAVRFFVGILGGSFVPCQVWSTGFFDKNIVGTSNAFVAGFGNAGGGITYFLMPVIFDSLVHQQGLTPHVAWRVSFVVPGICIVAVATALLLLTEDTPTGKWSERHLVAQQNLQAHGIQESIVDAPQGVLSEKKGSSSSNSGSSTPPTNENGEKVFMGGEQQPSKFADHEAQMPEQSMLETARGEVVVKPTFKEMMQIIIAPQTLVCGVGYFNSFGAELAINSILGKYYAHNFPTLGQTNSGRWAAMFGLLNVAFRPIGGLVADFLYRKTGTVWSKKIWLVFLAVVTGIFLIVIGVTDPRDQNTLIGLIAGMAFFLEAGNGANFAYVPHVFPQANGVVSGFTGAFGNLGGIVYAIVFRYNGADYAKSMLIIGCMSIAMNIPGLFIKPFPKGQIGGH</sequence>
<feature type="region of interest" description="Disordered" evidence="9">
    <location>
        <begin position="254"/>
        <end position="282"/>
    </location>
</feature>
<accession>A0AAN8II54</accession>
<dbReference type="InterPro" id="IPR004737">
    <property type="entry name" value="NO3_transporter_NarK/NarU-like"/>
</dbReference>
<comment type="subcellular location">
    <subcellularLocation>
        <location evidence="8">Cell membrane</location>
        <topology evidence="8">Multi-pass membrane protein</topology>
    </subcellularLocation>
    <subcellularLocation>
        <location evidence="1">Membrane</location>
        <topology evidence="1">Multi-pass membrane protein</topology>
    </subcellularLocation>
</comment>
<feature type="domain" description="Major facilitator superfamily (MFS) profile" evidence="10">
    <location>
        <begin position="35"/>
        <end position="515"/>
    </location>
</feature>
<keyword evidence="8" id="KW-1003">Cell membrane</keyword>
<dbReference type="Proteomes" id="UP001316803">
    <property type="component" value="Unassembled WGS sequence"/>
</dbReference>
<evidence type="ECO:0000256" key="5">
    <source>
        <dbReference type="ARBA" id="ARBA00022989"/>
    </source>
</evidence>
<dbReference type="PROSITE" id="PS50850">
    <property type="entry name" value="MFS"/>
    <property type="match status" value="1"/>
</dbReference>
<evidence type="ECO:0000256" key="8">
    <source>
        <dbReference type="RuleBase" id="RU366033"/>
    </source>
</evidence>